<dbReference type="AlphaFoldDB" id="A0A7W9BGW0"/>
<dbReference type="Pfam" id="PF21834">
    <property type="entry name" value="DUF6894"/>
    <property type="match status" value="1"/>
</dbReference>
<dbReference type="Proteomes" id="UP000546200">
    <property type="component" value="Unassembled WGS sequence"/>
</dbReference>
<dbReference type="EMBL" id="JACIJK010000020">
    <property type="protein sequence ID" value="MBB5717000.1"/>
    <property type="molecule type" value="Genomic_DNA"/>
</dbReference>
<comment type="caution">
    <text evidence="2">The sequence shown here is derived from an EMBL/GenBank/DDBJ whole genome shotgun (WGS) entry which is preliminary data.</text>
</comment>
<dbReference type="RefSeq" id="WP_184060731.1">
    <property type="nucleotide sequence ID" value="NZ_JACIJK010000020.1"/>
</dbReference>
<evidence type="ECO:0000259" key="1">
    <source>
        <dbReference type="Pfam" id="PF21834"/>
    </source>
</evidence>
<proteinExistence type="predicted"/>
<dbReference type="InterPro" id="IPR054189">
    <property type="entry name" value="DUF6894"/>
</dbReference>
<sequence length="79" mass="8900">MTRFYLHVFNSSRAFDTEGCELPDLETATLNAVQGARELIAEDILAGRPISQRHRIEITGEDGRLLHEVCFGDVMQLQP</sequence>
<evidence type="ECO:0000313" key="3">
    <source>
        <dbReference type="Proteomes" id="UP000546200"/>
    </source>
</evidence>
<protein>
    <recommendedName>
        <fullName evidence="1">DUF6894 domain-containing protein</fullName>
    </recommendedName>
</protein>
<keyword evidence="3" id="KW-1185">Reference proteome</keyword>
<reference evidence="2 3" key="1">
    <citation type="submission" date="2020-08" db="EMBL/GenBank/DDBJ databases">
        <title>Genomic Encyclopedia of Type Strains, Phase IV (KMG-IV): sequencing the most valuable type-strain genomes for metagenomic binning, comparative biology and taxonomic classification.</title>
        <authorList>
            <person name="Goeker M."/>
        </authorList>
    </citation>
    <scope>NUCLEOTIDE SEQUENCE [LARGE SCALE GENOMIC DNA]</scope>
    <source>
        <strain evidence="2 3">DSM 100044</strain>
    </source>
</reference>
<evidence type="ECO:0000313" key="2">
    <source>
        <dbReference type="EMBL" id="MBB5717000.1"/>
    </source>
</evidence>
<feature type="domain" description="DUF6894" evidence="1">
    <location>
        <begin position="3"/>
        <end position="71"/>
    </location>
</feature>
<accession>A0A7W9BGW0</accession>
<name>A0A7W9BGW0_9SPHN</name>
<gene>
    <name evidence="2" type="ORF">FHS94_003873</name>
</gene>
<organism evidence="2 3">
    <name type="scientific">Sphingomonas aerophila</name>
    <dbReference type="NCBI Taxonomy" id="1344948"/>
    <lineage>
        <taxon>Bacteria</taxon>
        <taxon>Pseudomonadati</taxon>
        <taxon>Pseudomonadota</taxon>
        <taxon>Alphaproteobacteria</taxon>
        <taxon>Sphingomonadales</taxon>
        <taxon>Sphingomonadaceae</taxon>
        <taxon>Sphingomonas</taxon>
    </lineage>
</organism>